<evidence type="ECO:0000313" key="2">
    <source>
        <dbReference type="EMBL" id="OGZ22564.1"/>
    </source>
</evidence>
<dbReference type="SUPFAM" id="SSF54523">
    <property type="entry name" value="Pili subunits"/>
    <property type="match status" value="1"/>
</dbReference>
<organism evidence="2 3">
    <name type="scientific">Candidatus Nealsonbacteria bacterium RIFCSPLOWO2_01_FULL_41_9</name>
    <dbReference type="NCBI Taxonomy" id="1801671"/>
    <lineage>
        <taxon>Bacteria</taxon>
        <taxon>Candidatus Nealsoniibacteriota</taxon>
    </lineage>
</organism>
<keyword evidence="1" id="KW-0812">Transmembrane</keyword>
<evidence type="ECO:0000313" key="3">
    <source>
        <dbReference type="Proteomes" id="UP000176406"/>
    </source>
</evidence>
<proteinExistence type="predicted"/>
<evidence type="ECO:0000256" key="1">
    <source>
        <dbReference type="SAM" id="Phobius"/>
    </source>
</evidence>
<sequence>MKSFTLIEILIVVGILAVLIGLSVPIFGLFQKTSGLNNSAQEIAGFLRLAQNKTLSLEQGGQWGIYFLTLTSPQQYILFKGSSFSLRDSSFDQVQNLPKSVEIFQVNLAGQEVVFEKVTGRAVPSGSIYLRLKDDQLKIAAIFIDDAGFVELADSALPSDDNRIKDSRHVHFDYSRVIVTASERLTLIFSDPPNPDINQDISIANNLISGQIFWEGEIIVGGEAQNIKIQTHRLNSPDTQFSVHRDQRYNTKALKITISGDETGELIQYQADGQTAKGSSIYVTDPDLQ</sequence>
<feature type="transmembrane region" description="Helical" evidence="1">
    <location>
        <begin position="6"/>
        <end position="30"/>
    </location>
</feature>
<dbReference type="Gene3D" id="3.30.700.10">
    <property type="entry name" value="Glycoprotein, Type 4 Pilin"/>
    <property type="match status" value="1"/>
</dbReference>
<reference evidence="2 3" key="1">
    <citation type="journal article" date="2016" name="Nat. Commun.">
        <title>Thousands of microbial genomes shed light on interconnected biogeochemical processes in an aquifer system.</title>
        <authorList>
            <person name="Anantharaman K."/>
            <person name="Brown C.T."/>
            <person name="Hug L.A."/>
            <person name="Sharon I."/>
            <person name="Castelle C.J."/>
            <person name="Probst A.J."/>
            <person name="Thomas B.C."/>
            <person name="Singh A."/>
            <person name="Wilkins M.J."/>
            <person name="Karaoz U."/>
            <person name="Brodie E.L."/>
            <person name="Williams K.H."/>
            <person name="Hubbard S.S."/>
            <person name="Banfield J.F."/>
        </authorList>
    </citation>
    <scope>NUCLEOTIDE SEQUENCE [LARGE SCALE GENOMIC DNA]</scope>
</reference>
<gene>
    <name evidence="2" type="ORF">A3A08_01535</name>
</gene>
<dbReference type="Proteomes" id="UP000176406">
    <property type="component" value="Unassembled WGS sequence"/>
</dbReference>
<accession>A0A1G2E9N0</accession>
<evidence type="ECO:0008006" key="4">
    <source>
        <dbReference type="Google" id="ProtNLM"/>
    </source>
</evidence>
<keyword evidence="1" id="KW-1133">Transmembrane helix</keyword>
<dbReference type="EMBL" id="MHMG01000042">
    <property type="protein sequence ID" value="OGZ22564.1"/>
    <property type="molecule type" value="Genomic_DNA"/>
</dbReference>
<name>A0A1G2E9N0_9BACT</name>
<dbReference type="AlphaFoldDB" id="A0A1G2E9N0"/>
<comment type="caution">
    <text evidence="2">The sequence shown here is derived from an EMBL/GenBank/DDBJ whole genome shotgun (WGS) entry which is preliminary data.</text>
</comment>
<protein>
    <recommendedName>
        <fullName evidence="4">General secretion pathway GspH domain-containing protein</fullName>
    </recommendedName>
</protein>
<keyword evidence="1" id="KW-0472">Membrane</keyword>
<dbReference type="InterPro" id="IPR045584">
    <property type="entry name" value="Pilin-like"/>
</dbReference>